<protein>
    <recommendedName>
        <fullName evidence="2">Reverse transcriptase domain-containing protein</fullName>
    </recommendedName>
</protein>
<dbReference type="Gene3D" id="3.60.10.10">
    <property type="entry name" value="Endonuclease/exonuclease/phosphatase"/>
    <property type="match status" value="1"/>
</dbReference>
<feature type="region of interest" description="Disordered" evidence="1">
    <location>
        <begin position="339"/>
        <end position="360"/>
    </location>
</feature>
<dbReference type="SUPFAM" id="SSF56219">
    <property type="entry name" value="DNase I-like"/>
    <property type="match status" value="1"/>
</dbReference>
<evidence type="ECO:0000313" key="3">
    <source>
        <dbReference type="Proteomes" id="UP000050795"/>
    </source>
</evidence>
<organism evidence="3 4">
    <name type="scientific">Trichobilharzia regenti</name>
    <name type="common">Nasal bird schistosome</name>
    <dbReference type="NCBI Taxonomy" id="157069"/>
    <lineage>
        <taxon>Eukaryota</taxon>
        <taxon>Metazoa</taxon>
        <taxon>Spiralia</taxon>
        <taxon>Lophotrochozoa</taxon>
        <taxon>Platyhelminthes</taxon>
        <taxon>Trematoda</taxon>
        <taxon>Digenea</taxon>
        <taxon>Strigeidida</taxon>
        <taxon>Schistosomatoidea</taxon>
        <taxon>Schistosomatidae</taxon>
        <taxon>Trichobilharzia</taxon>
    </lineage>
</organism>
<dbReference type="PROSITE" id="PS50878">
    <property type="entry name" value="RT_POL"/>
    <property type="match status" value="1"/>
</dbReference>
<reference evidence="3" key="1">
    <citation type="submission" date="2022-06" db="EMBL/GenBank/DDBJ databases">
        <authorList>
            <person name="Berger JAMES D."/>
            <person name="Berger JAMES D."/>
        </authorList>
    </citation>
    <scope>NUCLEOTIDE SEQUENCE [LARGE SCALE GENOMIC DNA]</scope>
</reference>
<feature type="compositionally biased region" description="Basic and acidic residues" evidence="1">
    <location>
        <begin position="348"/>
        <end position="360"/>
    </location>
</feature>
<accession>A0AA85KBN3</accession>
<name>A0AA85KBN3_TRIRE</name>
<dbReference type="Proteomes" id="UP000050795">
    <property type="component" value="Unassembled WGS sequence"/>
</dbReference>
<dbReference type="AlphaFoldDB" id="A0AA85KBN3"/>
<dbReference type="InterPro" id="IPR000477">
    <property type="entry name" value="RT_dom"/>
</dbReference>
<keyword evidence="3" id="KW-1185">Reference proteome</keyword>
<reference evidence="4" key="2">
    <citation type="submission" date="2023-11" db="UniProtKB">
        <authorList>
            <consortium name="WormBaseParasite"/>
        </authorList>
    </citation>
    <scope>IDENTIFICATION</scope>
</reference>
<dbReference type="Pfam" id="PF00078">
    <property type="entry name" value="RVT_1"/>
    <property type="match status" value="1"/>
</dbReference>
<sequence length="649" mass="73803">MMSPTATKALMQWEPISSRIMTARFNSKGRKVTVIQCYAPTNVSEQEKKEAFYRQLQAIMDNVPNGDIKILMGDMNAKLGGDNTGRELTMGREALGEMNDNGELFSDFCAFNDLVIGGSVFKHKDIHKTTWISPDGNTKNQIDFISISRKWRRSLLDTRSRRGADVGSDHYLVEGTFKVKLKASRIAGDRPQCKFNTQLLKDTTTKDTFTATVRAKQETLRDSTEESCVEEHWKSLKAILNETCSTVLGRKKRQDKEWLSTDTWKLIEERRMVKEKMIQCKDGQEKETMSSTYKALDKEVKKSARKDKRRFYDNLATEAEKAAGKRDLRTLYQITKSLSGKRPTQAKPIKDSQGKPITKEEKQIKQWADHFKGLLNRPPPATRPEIPTTAHTQLQVDTNPPTRAEVLNAIKLLKAGKTAGPDGIPPEALKADPETTADMLTPLLQKVWKEGKVPTDWRKGYLVKLPKKGDLGLCKNWRGIMLLSTPSKILSRIILERLKDALETELRPEQAGFRKGKSCTDQIATLRIIIEQSMEWQSNLYLNFIDFEKAFDSVDREVIWKLLEYYGVPQIFINLIQQLYDNGTCQVIHNGRLSEAFGVNTGVRQGCLLSPMIFLIVVDWIMRQTVGNEKTGISWTDVKNLEDLDFARG</sequence>
<feature type="domain" description="Reverse transcriptase" evidence="2">
    <location>
        <begin position="446"/>
        <end position="649"/>
    </location>
</feature>
<dbReference type="InterPro" id="IPR043502">
    <property type="entry name" value="DNA/RNA_pol_sf"/>
</dbReference>
<dbReference type="PANTHER" id="PTHR19446">
    <property type="entry name" value="REVERSE TRANSCRIPTASES"/>
    <property type="match status" value="1"/>
</dbReference>
<evidence type="ECO:0000313" key="4">
    <source>
        <dbReference type="WBParaSite" id="TREG1_7560.1"/>
    </source>
</evidence>
<dbReference type="WBParaSite" id="TREG1_7560.1">
    <property type="protein sequence ID" value="TREG1_7560.1"/>
    <property type="gene ID" value="TREG1_7560"/>
</dbReference>
<evidence type="ECO:0000259" key="2">
    <source>
        <dbReference type="PROSITE" id="PS50878"/>
    </source>
</evidence>
<dbReference type="SUPFAM" id="SSF56672">
    <property type="entry name" value="DNA/RNA polymerases"/>
    <property type="match status" value="1"/>
</dbReference>
<dbReference type="CDD" id="cd09076">
    <property type="entry name" value="L1-EN"/>
    <property type="match status" value="1"/>
</dbReference>
<proteinExistence type="predicted"/>
<evidence type="ECO:0000256" key="1">
    <source>
        <dbReference type="SAM" id="MobiDB-lite"/>
    </source>
</evidence>
<dbReference type="CDD" id="cd01650">
    <property type="entry name" value="RT_nLTR_like"/>
    <property type="match status" value="1"/>
</dbReference>
<dbReference type="InterPro" id="IPR036691">
    <property type="entry name" value="Endo/exonu/phosph_ase_sf"/>
</dbReference>